<organism evidence="3 4">
    <name type="scientific">Anabaenopsis circularis NIES-21</name>
    <dbReference type="NCBI Taxonomy" id="1085406"/>
    <lineage>
        <taxon>Bacteria</taxon>
        <taxon>Bacillati</taxon>
        <taxon>Cyanobacteriota</taxon>
        <taxon>Cyanophyceae</taxon>
        <taxon>Nostocales</taxon>
        <taxon>Nodulariaceae</taxon>
        <taxon>Anabaenopsis</taxon>
    </lineage>
</organism>
<dbReference type="Gene3D" id="3.40.50.880">
    <property type="match status" value="1"/>
</dbReference>
<dbReference type="PROSITE" id="PS51276">
    <property type="entry name" value="PEPTIDASE_C56_PFPI"/>
    <property type="match status" value="1"/>
</dbReference>
<dbReference type="GO" id="GO:0008233">
    <property type="term" value="F:peptidase activity"/>
    <property type="evidence" value="ECO:0007669"/>
    <property type="project" value="UniProtKB-KW"/>
</dbReference>
<feature type="domain" description="DJ-1/PfpI" evidence="2">
    <location>
        <begin position="10"/>
        <end position="176"/>
    </location>
</feature>
<dbReference type="NCBIfam" id="TIGR01382">
    <property type="entry name" value="PfpI"/>
    <property type="match status" value="1"/>
</dbReference>
<sequence length="187" mass="20506">MANENLKGLKVAILITDGFEQVEMTEPRKALDQAGAETRIVSPKGDRVRAWNFTDWGDEFPVDVALDQAQSQDFDALLLPGGVINPDSLRIQAKAIAFIKSFFDAGKPVASICHGPWTIIETGAARGRRIAAWPSLKTDLRNAGAEWVDREVVVDGNLVTSRMPDDIPAFNREMIKLFSHAGHAQPV</sequence>
<dbReference type="EMBL" id="AP018176">
    <property type="protein sequence ID" value="BAY20024.1"/>
    <property type="molecule type" value="Genomic_DNA"/>
</dbReference>
<proteinExistence type="inferred from homology"/>
<name>A0A1Z4GR93_9CYAN</name>
<dbReference type="InterPro" id="IPR029062">
    <property type="entry name" value="Class_I_gatase-like"/>
</dbReference>
<keyword evidence="3" id="KW-0645">Protease</keyword>
<dbReference type="PANTHER" id="PTHR42733">
    <property type="entry name" value="DJ-1 PROTEIN"/>
    <property type="match status" value="1"/>
</dbReference>
<dbReference type="GO" id="GO:0006508">
    <property type="term" value="P:proteolysis"/>
    <property type="evidence" value="ECO:0007669"/>
    <property type="project" value="UniProtKB-KW"/>
</dbReference>
<evidence type="ECO:0000313" key="4">
    <source>
        <dbReference type="Proteomes" id="UP000218287"/>
    </source>
</evidence>
<dbReference type="OrthoDB" id="9800516at2"/>
<reference evidence="3 4" key="1">
    <citation type="submission" date="2017-06" db="EMBL/GenBank/DDBJ databases">
        <title>Genome sequencing of cyanobaciteial culture collection at National Institute for Environmental Studies (NIES).</title>
        <authorList>
            <person name="Hirose Y."/>
            <person name="Shimura Y."/>
            <person name="Fujisawa T."/>
            <person name="Nakamura Y."/>
            <person name="Kawachi M."/>
        </authorList>
    </citation>
    <scope>NUCLEOTIDE SEQUENCE [LARGE SCALE GENOMIC DNA]</scope>
    <source>
        <strain evidence="3 4">NIES-21</strain>
        <plasmid evidence="4">Plasmid2 dna</plasmid>
    </source>
</reference>
<dbReference type="PANTHER" id="PTHR42733:SF12">
    <property type="entry name" value="PROTEINASE"/>
    <property type="match status" value="1"/>
</dbReference>
<evidence type="ECO:0000256" key="1">
    <source>
        <dbReference type="ARBA" id="ARBA00008542"/>
    </source>
</evidence>
<dbReference type="CDD" id="cd03134">
    <property type="entry name" value="GATase1_PfpI_like"/>
    <property type="match status" value="1"/>
</dbReference>
<dbReference type="InterPro" id="IPR006286">
    <property type="entry name" value="C56_PfpI-like"/>
</dbReference>
<dbReference type="Pfam" id="PF01965">
    <property type="entry name" value="DJ-1_PfpI"/>
    <property type="match status" value="1"/>
</dbReference>
<keyword evidence="3" id="KW-0378">Hydrolase</keyword>
<evidence type="ECO:0000313" key="3">
    <source>
        <dbReference type="EMBL" id="BAY20024.1"/>
    </source>
</evidence>
<comment type="similarity">
    <text evidence="1">Belongs to the peptidase C56 family.</text>
</comment>
<keyword evidence="4" id="KW-1185">Reference proteome</keyword>
<gene>
    <name evidence="3" type="ORF">NIES21_58940</name>
</gene>
<accession>A0A1Z4GR93</accession>
<protein>
    <submittedName>
        <fullName evidence="3">Intracellular protease, PfpI family protein</fullName>
    </submittedName>
</protein>
<geneLocation type="plasmid" evidence="4">
    <name>Plasmid2 dna</name>
</geneLocation>
<dbReference type="InterPro" id="IPR002818">
    <property type="entry name" value="DJ-1/PfpI"/>
</dbReference>
<dbReference type="SUPFAM" id="SSF52317">
    <property type="entry name" value="Class I glutamine amidotransferase-like"/>
    <property type="match status" value="1"/>
</dbReference>
<dbReference type="AlphaFoldDB" id="A0A1Z4GR93"/>
<evidence type="ECO:0000259" key="2">
    <source>
        <dbReference type="Pfam" id="PF01965"/>
    </source>
</evidence>
<keyword evidence="3" id="KW-0614">Plasmid</keyword>
<dbReference type="Proteomes" id="UP000218287">
    <property type="component" value="Plasmid Plasmid2 dna"/>
</dbReference>